<feature type="domain" description="Wings apart-like protein C-terminal" evidence="2">
    <location>
        <begin position="8"/>
        <end position="66"/>
    </location>
</feature>
<comment type="caution">
    <text evidence="3">The sequence shown here is derived from an EMBL/GenBank/DDBJ whole genome shotgun (WGS) entry which is preliminary data.</text>
</comment>
<evidence type="ECO:0000259" key="2">
    <source>
        <dbReference type="Pfam" id="PF07814"/>
    </source>
</evidence>
<dbReference type="PANTHER" id="PTHR22100">
    <property type="entry name" value="WINGS APART-LIKE PROTEIN HOMOLOG"/>
    <property type="match status" value="1"/>
</dbReference>
<dbReference type="InterPro" id="IPR016965">
    <property type="entry name" value="Pase_PHOSPHO-typ"/>
</dbReference>
<proteinExistence type="inferred from homology"/>
<name>A0ABR2FKA0_9ROSI</name>
<gene>
    <name evidence="3" type="ORF">V6N12_071403</name>
</gene>
<dbReference type="InterPro" id="IPR011989">
    <property type="entry name" value="ARM-like"/>
</dbReference>
<organism evidence="3 4">
    <name type="scientific">Hibiscus sabdariffa</name>
    <name type="common">roselle</name>
    <dbReference type="NCBI Taxonomy" id="183260"/>
    <lineage>
        <taxon>Eukaryota</taxon>
        <taxon>Viridiplantae</taxon>
        <taxon>Streptophyta</taxon>
        <taxon>Embryophyta</taxon>
        <taxon>Tracheophyta</taxon>
        <taxon>Spermatophyta</taxon>
        <taxon>Magnoliopsida</taxon>
        <taxon>eudicotyledons</taxon>
        <taxon>Gunneridae</taxon>
        <taxon>Pentapetalae</taxon>
        <taxon>rosids</taxon>
        <taxon>malvids</taxon>
        <taxon>Malvales</taxon>
        <taxon>Malvaceae</taxon>
        <taxon>Malvoideae</taxon>
        <taxon>Hibiscus</taxon>
    </lineage>
</organism>
<accession>A0ABR2FKA0</accession>
<dbReference type="Pfam" id="PF07814">
    <property type="entry name" value="WAPL"/>
    <property type="match status" value="1"/>
</dbReference>
<dbReference type="Proteomes" id="UP001472677">
    <property type="component" value="Unassembled WGS sequence"/>
</dbReference>
<dbReference type="Gene3D" id="1.25.10.10">
    <property type="entry name" value="Leucine-rich Repeat Variant"/>
    <property type="match status" value="2"/>
</dbReference>
<dbReference type="InterPro" id="IPR022771">
    <property type="entry name" value="WAPL_C"/>
</dbReference>
<dbReference type="EMBL" id="JBBPBM010000006">
    <property type="protein sequence ID" value="KAK8581166.1"/>
    <property type="molecule type" value="Genomic_DNA"/>
</dbReference>
<dbReference type="PANTHER" id="PTHR22100:SF13">
    <property type="entry name" value="WINGS APART-LIKE PROTEIN HOMOLOG"/>
    <property type="match status" value="1"/>
</dbReference>
<reference evidence="3 4" key="1">
    <citation type="journal article" date="2024" name="G3 (Bethesda)">
        <title>Genome assembly of Hibiscus sabdariffa L. provides insights into metabolisms of medicinal natural products.</title>
        <authorList>
            <person name="Kim T."/>
        </authorList>
    </citation>
    <scope>NUCLEOTIDE SEQUENCE [LARGE SCALE GENOMIC DNA]</scope>
    <source>
        <strain evidence="3">TK-2024</strain>
        <tissue evidence="3">Old leaves</tissue>
    </source>
</reference>
<evidence type="ECO:0000313" key="3">
    <source>
        <dbReference type="EMBL" id="KAK8581166.1"/>
    </source>
</evidence>
<dbReference type="Pfam" id="PF06888">
    <property type="entry name" value="Put_Phosphatase"/>
    <property type="match status" value="1"/>
</dbReference>
<dbReference type="InterPro" id="IPR039874">
    <property type="entry name" value="WAPL"/>
</dbReference>
<evidence type="ECO:0000256" key="1">
    <source>
        <dbReference type="ARBA" id="ARBA00006854"/>
    </source>
</evidence>
<evidence type="ECO:0000313" key="4">
    <source>
        <dbReference type="Proteomes" id="UP001472677"/>
    </source>
</evidence>
<keyword evidence="4" id="KW-1185">Reference proteome</keyword>
<comment type="similarity">
    <text evidence="1">Belongs to the WAPL family.</text>
</comment>
<sequence>MPWISSTSSLMEAQEFGEMVEHVDEVDFTLNGLKSGQPVRIRRASLLSLLSISATAPQRRLLRTHGETIVFKVEEILVSCKEMKPRCKDDSGLQRYLIEMSKINKCLFVDFFCWNYKDTQTGTVRKTGGNFKEKLRERGGLDAVFEVAMECHSVMEGIVIEKIQASLSTEEQKKTIIYLGDGLGDFCPSLKLGGGDYVMPRKGFPVWDLIGENRSLVKANVCDWSNGEELEHVLLSLINRISIDGNNSGANFGHLYSVDFKLETMSLPASTGQEAFPQALHVFH</sequence>
<protein>
    <recommendedName>
        <fullName evidence="2">Wings apart-like protein C-terminal domain-containing protein</fullName>
    </recommendedName>
</protein>